<dbReference type="AlphaFoldDB" id="A0A2P2R207"/>
<reference evidence="1" key="1">
    <citation type="submission" date="2018-02" db="EMBL/GenBank/DDBJ databases">
        <title>Rhizophora mucronata_Transcriptome.</title>
        <authorList>
            <person name="Meera S.P."/>
            <person name="Sreeshan A."/>
            <person name="Augustine A."/>
        </authorList>
    </citation>
    <scope>NUCLEOTIDE SEQUENCE</scope>
    <source>
        <tissue evidence="1">Leaf</tissue>
    </source>
</reference>
<dbReference type="EMBL" id="GGEC01092733">
    <property type="protein sequence ID" value="MBX73217.1"/>
    <property type="molecule type" value="Transcribed_RNA"/>
</dbReference>
<proteinExistence type="predicted"/>
<evidence type="ECO:0000313" key="1">
    <source>
        <dbReference type="EMBL" id="MBX73217.1"/>
    </source>
</evidence>
<protein>
    <submittedName>
        <fullName evidence="1">Uncharacterized protein</fullName>
    </submittedName>
</protein>
<organism evidence="1">
    <name type="scientific">Rhizophora mucronata</name>
    <name type="common">Asiatic mangrove</name>
    <dbReference type="NCBI Taxonomy" id="61149"/>
    <lineage>
        <taxon>Eukaryota</taxon>
        <taxon>Viridiplantae</taxon>
        <taxon>Streptophyta</taxon>
        <taxon>Embryophyta</taxon>
        <taxon>Tracheophyta</taxon>
        <taxon>Spermatophyta</taxon>
        <taxon>Magnoliopsida</taxon>
        <taxon>eudicotyledons</taxon>
        <taxon>Gunneridae</taxon>
        <taxon>Pentapetalae</taxon>
        <taxon>rosids</taxon>
        <taxon>fabids</taxon>
        <taxon>Malpighiales</taxon>
        <taxon>Rhizophoraceae</taxon>
        <taxon>Rhizophora</taxon>
    </lineage>
</organism>
<sequence>MPNYADVRFFHHPSYFSMSLRLTLGGTPLLPPCAHRPSIFCLPTSIPQVITFVGHGRKKV</sequence>
<name>A0A2P2R207_RHIMU</name>
<accession>A0A2P2R207</accession>